<evidence type="ECO:0000256" key="3">
    <source>
        <dbReference type="ARBA" id="ARBA00022801"/>
    </source>
</evidence>
<evidence type="ECO:0000256" key="5">
    <source>
        <dbReference type="ARBA" id="ARBA00023145"/>
    </source>
</evidence>
<dbReference type="AlphaFoldDB" id="A0A8C0GX12"/>
<evidence type="ECO:0000256" key="2">
    <source>
        <dbReference type="ARBA" id="ARBA00022729"/>
    </source>
</evidence>
<dbReference type="InterPro" id="IPR001314">
    <property type="entry name" value="Peptidase_S1A"/>
</dbReference>
<dbReference type="PANTHER" id="PTHR24271">
    <property type="entry name" value="KALLIKREIN-RELATED"/>
    <property type="match status" value="1"/>
</dbReference>
<organism evidence="10 11">
    <name type="scientific">Chelonoidis abingdonii</name>
    <name type="common">Abingdon island giant tortoise</name>
    <name type="synonym">Testudo abingdonii</name>
    <dbReference type="NCBI Taxonomy" id="106734"/>
    <lineage>
        <taxon>Eukaryota</taxon>
        <taxon>Metazoa</taxon>
        <taxon>Chordata</taxon>
        <taxon>Craniata</taxon>
        <taxon>Vertebrata</taxon>
        <taxon>Euteleostomi</taxon>
        <taxon>Archelosauria</taxon>
        <taxon>Testudinata</taxon>
        <taxon>Testudines</taxon>
        <taxon>Cryptodira</taxon>
        <taxon>Durocryptodira</taxon>
        <taxon>Testudinoidea</taxon>
        <taxon>Testudinidae</taxon>
        <taxon>Chelonoidis</taxon>
    </lineage>
</organism>
<dbReference type="Proteomes" id="UP000694404">
    <property type="component" value="Unplaced"/>
</dbReference>
<dbReference type="SUPFAM" id="SSF50494">
    <property type="entry name" value="Trypsin-like serine proteases"/>
    <property type="match status" value="1"/>
</dbReference>
<evidence type="ECO:0000313" key="10">
    <source>
        <dbReference type="Ensembl" id="ENSCABP00000013632.1"/>
    </source>
</evidence>
<evidence type="ECO:0000256" key="7">
    <source>
        <dbReference type="RuleBase" id="RU363034"/>
    </source>
</evidence>
<dbReference type="InterPro" id="IPR018114">
    <property type="entry name" value="TRYPSIN_HIS"/>
</dbReference>
<dbReference type="GO" id="GO:0004252">
    <property type="term" value="F:serine-type endopeptidase activity"/>
    <property type="evidence" value="ECO:0007669"/>
    <property type="project" value="InterPro"/>
</dbReference>
<dbReference type="PROSITE" id="PS50240">
    <property type="entry name" value="TRYPSIN_DOM"/>
    <property type="match status" value="1"/>
</dbReference>
<reference evidence="10" key="2">
    <citation type="submission" date="2025-09" db="UniProtKB">
        <authorList>
            <consortium name="Ensembl"/>
        </authorList>
    </citation>
    <scope>IDENTIFICATION</scope>
</reference>
<keyword evidence="1 7" id="KW-0645">Protease</keyword>
<keyword evidence="4 7" id="KW-0720">Serine protease</keyword>
<feature type="signal peptide" evidence="8">
    <location>
        <begin position="1"/>
        <end position="42"/>
    </location>
</feature>
<dbReference type="PANTHER" id="PTHR24271:SF81">
    <property type="entry name" value="GRANZYME B"/>
    <property type="match status" value="1"/>
</dbReference>
<keyword evidence="6" id="KW-1015">Disulfide bond</keyword>
<dbReference type="GO" id="GO:0005737">
    <property type="term" value="C:cytoplasm"/>
    <property type="evidence" value="ECO:0007669"/>
    <property type="project" value="TreeGrafter"/>
</dbReference>
<dbReference type="InterPro" id="IPR009003">
    <property type="entry name" value="Peptidase_S1_PA"/>
</dbReference>
<keyword evidence="2 8" id="KW-0732">Signal</keyword>
<dbReference type="FunFam" id="2.40.10.10:FF:000068">
    <property type="entry name" value="transmembrane protease serine 2"/>
    <property type="match status" value="1"/>
</dbReference>
<dbReference type="PROSITE" id="PS00135">
    <property type="entry name" value="TRYPSIN_SER"/>
    <property type="match status" value="1"/>
</dbReference>
<dbReference type="Ensembl" id="ENSCABT00000014955.1">
    <property type="protein sequence ID" value="ENSCABP00000013632.1"/>
    <property type="gene ID" value="ENSCABG00000010212.1"/>
</dbReference>
<dbReference type="InterPro" id="IPR033116">
    <property type="entry name" value="TRYPSIN_SER"/>
</dbReference>
<protein>
    <recommendedName>
        <fullName evidence="9">Peptidase S1 domain-containing protein</fullName>
    </recommendedName>
</protein>
<dbReference type="InterPro" id="IPR043504">
    <property type="entry name" value="Peptidase_S1_PA_chymotrypsin"/>
</dbReference>
<dbReference type="PRINTS" id="PR00722">
    <property type="entry name" value="CHYMOTRYPSIN"/>
</dbReference>
<dbReference type="PROSITE" id="PS00134">
    <property type="entry name" value="TRYPSIN_HIS"/>
    <property type="match status" value="1"/>
</dbReference>
<dbReference type="GO" id="GO:0006508">
    <property type="term" value="P:proteolysis"/>
    <property type="evidence" value="ECO:0007669"/>
    <property type="project" value="UniProtKB-KW"/>
</dbReference>
<dbReference type="FunFam" id="2.40.10.10:FF:000014">
    <property type="entry name" value="Complement factor D"/>
    <property type="match status" value="1"/>
</dbReference>
<gene>
    <name evidence="10" type="primary">LOC116830790</name>
</gene>
<dbReference type="Pfam" id="PF00089">
    <property type="entry name" value="Trypsin"/>
    <property type="match status" value="1"/>
</dbReference>
<keyword evidence="5" id="KW-0865">Zymogen</keyword>
<keyword evidence="3 7" id="KW-0378">Hydrolase</keyword>
<evidence type="ECO:0000256" key="6">
    <source>
        <dbReference type="ARBA" id="ARBA00023157"/>
    </source>
</evidence>
<evidence type="ECO:0000259" key="9">
    <source>
        <dbReference type="PROSITE" id="PS50240"/>
    </source>
</evidence>
<sequence>MSVWATLRFPPFHLPPAESICPQLQILLLLPMAFLLPPGAQAGKIIGGRVAKPHSRPYMAYLKRKTCKGEETCGGFLVREDFVLTAAHCADGDITVLLGAHNVRQDEETQQRVSVRRKILHPRYNKTSIENDLMLLQLAEPAELSNAIYTIPLPQVGHVVDPGSVCSVAGWGKTKRHVILTSSILHEVKLEVMTDKTCQKDGLLRRYYKPSKMMCVGDPDEDKASFSGDSGGPLVCDGKAQGIVSFGKGDGSPPRVFTRVSAYVPWIKKTMRGLSSPGYLPSW</sequence>
<dbReference type="Gene3D" id="2.40.10.10">
    <property type="entry name" value="Trypsin-like serine proteases"/>
    <property type="match status" value="2"/>
</dbReference>
<keyword evidence="11" id="KW-1185">Reference proteome</keyword>
<feature type="domain" description="Peptidase S1" evidence="9">
    <location>
        <begin position="45"/>
        <end position="272"/>
    </location>
</feature>
<dbReference type="SMART" id="SM00020">
    <property type="entry name" value="Tryp_SPc"/>
    <property type="match status" value="1"/>
</dbReference>
<feature type="chain" id="PRO_5034113514" description="Peptidase S1 domain-containing protein" evidence="8">
    <location>
        <begin position="43"/>
        <end position="283"/>
    </location>
</feature>
<proteinExistence type="predicted"/>
<dbReference type="CDD" id="cd00190">
    <property type="entry name" value="Tryp_SPc"/>
    <property type="match status" value="1"/>
</dbReference>
<accession>A0A8C0GX12</accession>
<dbReference type="InterPro" id="IPR001254">
    <property type="entry name" value="Trypsin_dom"/>
</dbReference>
<evidence type="ECO:0000313" key="11">
    <source>
        <dbReference type="Proteomes" id="UP000694404"/>
    </source>
</evidence>
<evidence type="ECO:0000256" key="4">
    <source>
        <dbReference type="ARBA" id="ARBA00022825"/>
    </source>
</evidence>
<name>A0A8C0GX12_CHEAB</name>
<dbReference type="GeneTree" id="ENSGT01030000234551"/>
<reference evidence="10" key="1">
    <citation type="submission" date="2025-08" db="UniProtKB">
        <authorList>
            <consortium name="Ensembl"/>
        </authorList>
    </citation>
    <scope>IDENTIFICATION</scope>
</reference>
<evidence type="ECO:0000256" key="1">
    <source>
        <dbReference type="ARBA" id="ARBA00022670"/>
    </source>
</evidence>
<evidence type="ECO:0000256" key="8">
    <source>
        <dbReference type="SAM" id="SignalP"/>
    </source>
</evidence>